<reference evidence="4" key="1">
    <citation type="journal article" date="2019" name="Sci. Rep.">
        <title>Draft genome of Tanacetum cinerariifolium, the natural source of mosquito coil.</title>
        <authorList>
            <person name="Yamashiro T."/>
            <person name="Shiraishi A."/>
            <person name="Satake H."/>
            <person name="Nakayama K."/>
        </authorList>
    </citation>
    <scope>NUCLEOTIDE SEQUENCE</scope>
</reference>
<dbReference type="PANTHER" id="PTHR11439:SF495">
    <property type="entry name" value="REVERSE TRANSCRIPTASE, RNA-DEPENDENT DNA POLYMERASE-RELATED"/>
    <property type="match status" value="1"/>
</dbReference>
<feature type="region of interest" description="Disordered" evidence="2">
    <location>
        <begin position="737"/>
        <end position="781"/>
    </location>
</feature>
<feature type="region of interest" description="Disordered" evidence="2">
    <location>
        <begin position="230"/>
        <end position="254"/>
    </location>
</feature>
<comment type="caution">
    <text evidence="4">The sequence shown here is derived from an EMBL/GenBank/DDBJ whole genome shotgun (WGS) entry which is preliminary data.</text>
</comment>
<proteinExistence type="predicted"/>
<organism evidence="4">
    <name type="scientific">Tanacetum cinerariifolium</name>
    <name type="common">Dalmatian daisy</name>
    <name type="synonym">Chrysanthemum cinerariifolium</name>
    <dbReference type="NCBI Taxonomy" id="118510"/>
    <lineage>
        <taxon>Eukaryota</taxon>
        <taxon>Viridiplantae</taxon>
        <taxon>Streptophyta</taxon>
        <taxon>Embryophyta</taxon>
        <taxon>Tracheophyta</taxon>
        <taxon>Spermatophyta</taxon>
        <taxon>Magnoliopsida</taxon>
        <taxon>eudicotyledons</taxon>
        <taxon>Gunneridae</taxon>
        <taxon>Pentapetalae</taxon>
        <taxon>asterids</taxon>
        <taxon>campanulids</taxon>
        <taxon>Asterales</taxon>
        <taxon>Asteraceae</taxon>
        <taxon>Asteroideae</taxon>
        <taxon>Anthemideae</taxon>
        <taxon>Anthemidinae</taxon>
        <taxon>Tanacetum</taxon>
    </lineage>
</organism>
<feature type="coiled-coil region" evidence="1">
    <location>
        <begin position="66"/>
        <end position="93"/>
    </location>
</feature>
<dbReference type="PANTHER" id="PTHR11439">
    <property type="entry name" value="GAG-POL-RELATED RETROTRANSPOSON"/>
    <property type="match status" value="1"/>
</dbReference>
<dbReference type="AlphaFoldDB" id="A0A6L2MNA4"/>
<dbReference type="InterPro" id="IPR043502">
    <property type="entry name" value="DNA/RNA_pol_sf"/>
</dbReference>
<feature type="domain" description="Reverse transcriptase Ty1/copia-type" evidence="3">
    <location>
        <begin position="453"/>
        <end position="605"/>
    </location>
</feature>
<keyword evidence="1" id="KW-0175">Coiled coil</keyword>
<evidence type="ECO:0000256" key="2">
    <source>
        <dbReference type="SAM" id="MobiDB-lite"/>
    </source>
</evidence>
<feature type="compositionally biased region" description="Basic and acidic residues" evidence="2">
    <location>
        <begin position="230"/>
        <end position="246"/>
    </location>
</feature>
<evidence type="ECO:0000259" key="3">
    <source>
        <dbReference type="Pfam" id="PF07727"/>
    </source>
</evidence>
<dbReference type="InterPro" id="IPR013103">
    <property type="entry name" value="RVT_2"/>
</dbReference>
<dbReference type="Pfam" id="PF07727">
    <property type="entry name" value="RVT_2"/>
    <property type="match status" value="1"/>
</dbReference>
<evidence type="ECO:0000313" key="4">
    <source>
        <dbReference type="EMBL" id="GEU73854.1"/>
    </source>
</evidence>
<name>A0A6L2MNA4_TANCI</name>
<gene>
    <name evidence="4" type="ORF">Tci_045832</name>
</gene>
<accession>A0A6L2MNA4</accession>
<dbReference type="EMBL" id="BKCJ010006769">
    <property type="protein sequence ID" value="GEU73854.1"/>
    <property type="molecule type" value="Genomic_DNA"/>
</dbReference>
<feature type="compositionally biased region" description="Basic and acidic residues" evidence="2">
    <location>
        <begin position="772"/>
        <end position="781"/>
    </location>
</feature>
<sequence>MAASKVPMLSPENGNAPPITQVVEGVETLIAPATLKEKTQRRLELKARSTLLMGISNEHQLKFNSIKDAKSLLHAVEKRLKKLISQLESHNEGISQEDIKQKFLRSLSPEWNTHTIVWRNKPEIDTLSLDDLYNKLKIYETEVKGTSSSNINTQNVAFVSSNNSNSVNGAVNTAHGLSTASTQVIAVNSTTIDNLSDVFIYCFFVSQPNSPQLDNKDLQQIHPDDLEEIDLRAPRNKENKNRESTRRTVPVETPASSALVSCDELRGYDWSDQAEDGPTNFALVAYSSTKEFVNELIVNEPTIKKPTIETSEAKASTDKPKDVKKNFSPPLIEDWISDSEDEAQLKSKIEKETIKPSFAKIKPKAVVNAVLGNRVNAVKALTYYEEIDGRYVTFGSNPKGGKITKRGKDRIETVPSKDYIILPLWTTDPLISQESKSSQDDVFQPSVMMERRKIEEEVYVCQPLGFEDPDFLDKVYKVEKALYGLHQAPKAWYETLLMYLLDNGFHRGKIDKTLFIRRHKDDILFAQVYVDDIIFGLTKKELCNAFEKMMHDKFQLISIGELTLFLGLQVKQKQDGIFISRDKYVAEILKKYSFLEVKNASTPMETQNPPLKDEDREEVDVHMYRSMIGSLMYLTSSRPAIMFAMCACARYQVTLKVSHLYAMKRIFSQLEEMSNHNRIFVTSSHTKKIFGNMRRVGTDFSGRVTSLFPSMMVQAQEEIGEGLDNLTDPYHTPTIIKPLTYQPQKKSKSRRTKKNDTEVPQLSVPTSVEDEAVNKEMNDSL</sequence>
<protein>
    <recommendedName>
        <fullName evidence="3">Reverse transcriptase Ty1/copia-type domain-containing protein</fullName>
    </recommendedName>
</protein>
<evidence type="ECO:0000256" key="1">
    <source>
        <dbReference type="SAM" id="Coils"/>
    </source>
</evidence>
<dbReference type="SUPFAM" id="SSF56672">
    <property type="entry name" value="DNA/RNA polymerases"/>
    <property type="match status" value="1"/>
</dbReference>